<keyword evidence="2" id="KW-1185">Reference proteome</keyword>
<dbReference type="Proteomes" id="UP001152795">
    <property type="component" value="Unassembled WGS sequence"/>
</dbReference>
<feature type="non-terminal residue" evidence="1">
    <location>
        <position position="290"/>
    </location>
</feature>
<proteinExistence type="predicted"/>
<dbReference type="AlphaFoldDB" id="A0A6S7HG53"/>
<accession>A0A6S7HG53</accession>
<dbReference type="PANTHER" id="PTHR24020">
    <property type="entry name" value="COLLAGEN ALPHA"/>
    <property type="match status" value="1"/>
</dbReference>
<evidence type="ECO:0000313" key="2">
    <source>
        <dbReference type="Proteomes" id="UP001152795"/>
    </source>
</evidence>
<sequence>MLDRSQNLTYSELPKVITFIKDIVKRLYTDPNNIEVGLMHYSDIRTARYPLMLRKWSLKVALDRIEYLRYRSGRKNFLGYALKTVRKKFFKRPPKADEERIVIVLAHSEPADPEKAFKVSEKLRSQGVEIITVTIHTKKTPMRLNPPYRALASSSSSAHSFDFSNLLNSSIDVLLNLCELNTCPKDTTKHCTPKKQDIFMVIDSSRSIGRSIYPRLRRFVRRLVNKLDISDERTHVGILQASDRRRTQYEMKLGEFTNPKVIESVINEMEYHRGYTSYIGRGLDIAIGDN</sequence>
<dbReference type="EMBL" id="CACRXK020004259">
    <property type="protein sequence ID" value="CAB4002110.1"/>
    <property type="molecule type" value="Genomic_DNA"/>
</dbReference>
<dbReference type="Pfam" id="PF00092">
    <property type="entry name" value="VWA"/>
    <property type="match status" value="2"/>
</dbReference>
<comment type="caution">
    <text evidence="1">The sequence shown here is derived from an EMBL/GenBank/DDBJ whole genome shotgun (WGS) entry which is preliminary data.</text>
</comment>
<dbReference type="InterPro" id="IPR002035">
    <property type="entry name" value="VWF_A"/>
</dbReference>
<reference evidence="1" key="1">
    <citation type="submission" date="2020-04" db="EMBL/GenBank/DDBJ databases">
        <authorList>
            <person name="Alioto T."/>
            <person name="Alioto T."/>
            <person name="Gomez Garrido J."/>
        </authorList>
    </citation>
    <scope>NUCLEOTIDE SEQUENCE</scope>
    <source>
        <strain evidence="1">A484AB</strain>
    </source>
</reference>
<dbReference type="PANTHER" id="PTHR24020:SF87">
    <property type="entry name" value="COLLAGEN ALPHA-1(VI) CHAIN-LIKE"/>
    <property type="match status" value="1"/>
</dbReference>
<organism evidence="1 2">
    <name type="scientific">Paramuricea clavata</name>
    <name type="common">Red gorgonian</name>
    <name type="synonym">Violescent sea-whip</name>
    <dbReference type="NCBI Taxonomy" id="317549"/>
    <lineage>
        <taxon>Eukaryota</taxon>
        <taxon>Metazoa</taxon>
        <taxon>Cnidaria</taxon>
        <taxon>Anthozoa</taxon>
        <taxon>Octocorallia</taxon>
        <taxon>Malacalcyonacea</taxon>
        <taxon>Plexauridae</taxon>
        <taxon>Paramuricea</taxon>
    </lineage>
</organism>
<dbReference type="PROSITE" id="PS50234">
    <property type="entry name" value="VWFA"/>
    <property type="match status" value="2"/>
</dbReference>
<dbReference type="Gene3D" id="3.40.50.410">
    <property type="entry name" value="von Willebrand factor, type A domain"/>
    <property type="match status" value="2"/>
</dbReference>
<dbReference type="InterPro" id="IPR050525">
    <property type="entry name" value="ECM_Assembly_Org"/>
</dbReference>
<dbReference type="OrthoDB" id="5965743at2759"/>
<gene>
    <name evidence="1" type="ORF">PACLA_8A089906</name>
</gene>
<evidence type="ECO:0000313" key="1">
    <source>
        <dbReference type="EMBL" id="CAB4002110.1"/>
    </source>
</evidence>
<dbReference type="InterPro" id="IPR036465">
    <property type="entry name" value="vWFA_dom_sf"/>
</dbReference>
<name>A0A6S7HG53_PARCT</name>
<dbReference type="SUPFAM" id="SSF53300">
    <property type="entry name" value="vWA-like"/>
    <property type="match status" value="2"/>
</dbReference>
<dbReference type="SMART" id="SM00327">
    <property type="entry name" value="VWA"/>
    <property type="match status" value="1"/>
</dbReference>
<protein>
    <submittedName>
        <fullName evidence="1">Uncharacterized protein</fullName>
    </submittedName>
</protein>
<dbReference type="CDD" id="cd01450">
    <property type="entry name" value="vWFA_subfamily_ECM"/>
    <property type="match status" value="1"/>
</dbReference>